<dbReference type="GO" id="GO:0016811">
    <property type="term" value="F:hydrolase activity, acting on carbon-nitrogen (but not peptide) bonds, in linear amides"/>
    <property type="evidence" value="ECO:0007669"/>
    <property type="project" value="TreeGrafter"/>
</dbReference>
<dbReference type="PATRIC" id="fig|1196324.3.peg.717"/>
<dbReference type="InterPro" id="IPR003737">
    <property type="entry name" value="GlcNAc_PI_deacetylase-related"/>
</dbReference>
<sequence length="231" mass="25765">MNDYKSWLAIGAHADDVEIGMAGSIALHTAKGGHVTICDLTEAELSSNGTVTLRKEEARQAAKVLGVERRFTIGLPDRGLYMNQEAIMQIVSLIREVKPDCLFIPYWEDRHPDHGNAAKLVEEAAFSAGVKNVLDPKGHAPHRVGHIYYYYINGFHKPSFCVDVSAVYDRKIEALQCYRSQFTKGEHSFDTPLVNGYIEGVSAREKIFGQEVGVTFAEGFYTKKPLLVQEM</sequence>
<dbReference type="NCBIfam" id="TIGR04001">
    <property type="entry name" value="thiol_BshB1"/>
    <property type="match status" value="1"/>
</dbReference>
<dbReference type="STRING" id="1196324.A374_03544"/>
<name>I8UIG4_9BACL</name>
<dbReference type="InterPro" id="IPR023842">
    <property type="entry name" value="Bacillithiol_biosynth_BshB1"/>
</dbReference>
<accession>I8UIG4</accession>
<dbReference type="AlphaFoldDB" id="I8UIG4"/>
<dbReference type="SUPFAM" id="SSF102588">
    <property type="entry name" value="LmbE-like"/>
    <property type="match status" value="1"/>
</dbReference>
<dbReference type="PANTHER" id="PTHR12993">
    <property type="entry name" value="N-ACETYLGLUCOSAMINYL-PHOSPHATIDYLINOSITOL DE-N-ACETYLASE-RELATED"/>
    <property type="match status" value="1"/>
</dbReference>
<evidence type="ECO:0000313" key="1">
    <source>
        <dbReference type="EMBL" id="EIT86613.1"/>
    </source>
</evidence>
<evidence type="ECO:0008006" key="3">
    <source>
        <dbReference type="Google" id="ProtNLM"/>
    </source>
</evidence>
<gene>
    <name evidence="1" type="ORF">A374_03544</name>
</gene>
<comment type="caution">
    <text evidence="1">The sequence shown here is derived from an EMBL/GenBank/DDBJ whole genome shotgun (WGS) entry which is preliminary data.</text>
</comment>
<evidence type="ECO:0000313" key="2">
    <source>
        <dbReference type="Proteomes" id="UP000004080"/>
    </source>
</evidence>
<dbReference type="PANTHER" id="PTHR12993:SF30">
    <property type="entry name" value="N-ACETYL-ALPHA-D-GLUCOSAMINYL L-MALATE DEACETYLASE 1"/>
    <property type="match status" value="1"/>
</dbReference>
<dbReference type="RefSeq" id="WP_007200808.1">
    <property type="nucleotide sequence ID" value="NZ_AKKV01000020.1"/>
</dbReference>
<reference evidence="1 2" key="1">
    <citation type="journal article" date="2012" name="J. Bacteriol.">
        <title>Genome of Bacillus macauensis ZFHKF-1, a Long-Chain-Forming Bacterium.</title>
        <authorList>
            <person name="Cai L."/>
            <person name="Zhang T."/>
        </authorList>
    </citation>
    <scope>NUCLEOTIDE SEQUENCE [LARGE SCALE GENOMIC DNA]</scope>
    <source>
        <strain evidence="1 2">ZFHKF-1</strain>
    </source>
</reference>
<proteinExistence type="predicted"/>
<dbReference type="eggNOG" id="COG2120">
    <property type="taxonomic scope" value="Bacteria"/>
</dbReference>
<dbReference type="OrthoDB" id="9778719at2"/>
<dbReference type="EMBL" id="AKKV01000020">
    <property type="protein sequence ID" value="EIT86613.1"/>
    <property type="molecule type" value="Genomic_DNA"/>
</dbReference>
<dbReference type="Proteomes" id="UP000004080">
    <property type="component" value="Unassembled WGS sequence"/>
</dbReference>
<protein>
    <recommendedName>
        <fullName evidence="3">Bacillithiol biosynthesis deacetylase BshB1</fullName>
    </recommendedName>
</protein>
<keyword evidence="2" id="KW-1185">Reference proteome</keyword>
<dbReference type="InterPro" id="IPR024078">
    <property type="entry name" value="LmbE-like_dom_sf"/>
</dbReference>
<dbReference type="GO" id="GO:0019213">
    <property type="term" value="F:deacetylase activity"/>
    <property type="evidence" value="ECO:0007669"/>
    <property type="project" value="InterPro"/>
</dbReference>
<dbReference type="GO" id="GO:0071793">
    <property type="term" value="P:bacillithiol biosynthetic process"/>
    <property type="evidence" value="ECO:0007669"/>
    <property type="project" value="InterPro"/>
</dbReference>
<dbReference type="Pfam" id="PF02585">
    <property type="entry name" value="PIG-L"/>
    <property type="match status" value="1"/>
</dbReference>
<dbReference type="Gene3D" id="3.40.50.10320">
    <property type="entry name" value="LmbE-like"/>
    <property type="match status" value="1"/>
</dbReference>
<organism evidence="1 2">
    <name type="scientific">Fictibacillus macauensis ZFHKF-1</name>
    <dbReference type="NCBI Taxonomy" id="1196324"/>
    <lineage>
        <taxon>Bacteria</taxon>
        <taxon>Bacillati</taxon>
        <taxon>Bacillota</taxon>
        <taxon>Bacilli</taxon>
        <taxon>Bacillales</taxon>
        <taxon>Fictibacillaceae</taxon>
        <taxon>Fictibacillus</taxon>
    </lineage>
</organism>